<dbReference type="HAMAP" id="MF_01487">
    <property type="entry name" value="RecD"/>
    <property type="match status" value="1"/>
</dbReference>
<dbReference type="InterPro" id="IPR027785">
    <property type="entry name" value="UvrD-like_helicase_C"/>
</dbReference>
<feature type="domain" description="UvrD-like helicase C-terminal" evidence="12">
    <location>
        <begin position="530"/>
        <end position="574"/>
    </location>
</feature>
<dbReference type="InterPro" id="IPR049550">
    <property type="entry name" value="RecD_N"/>
</dbReference>
<accession>A0A3N1Y144</accession>
<comment type="miscellaneous">
    <text evidence="11">In the RecBCD complex, RecB has a slow 3'-5' helicase, an exonuclease activity and loads RecA onto ssDNA, RecD has a fast 5'-3' helicase activity, while RecC stimulates the ATPase and processivity of the RecB helicase and contributes to recognition of the Chi site.</text>
</comment>
<keyword evidence="2 11" id="KW-0547">Nucleotide-binding</keyword>
<evidence type="ECO:0000256" key="10">
    <source>
        <dbReference type="ARBA" id="ARBA00023235"/>
    </source>
</evidence>
<dbReference type="GO" id="GO:0003677">
    <property type="term" value="F:DNA binding"/>
    <property type="evidence" value="ECO:0007669"/>
    <property type="project" value="UniProtKB-UniRule"/>
</dbReference>
<proteinExistence type="inferred from homology"/>
<keyword evidence="9 11" id="KW-0234">DNA repair</keyword>
<dbReference type="InterPro" id="IPR050534">
    <property type="entry name" value="Coronavir_polyprotein_1ab"/>
</dbReference>
<evidence type="ECO:0000313" key="14">
    <source>
        <dbReference type="EMBL" id="ROR32559.1"/>
    </source>
</evidence>
<comment type="function">
    <text evidence="11">A helicase/nuclease that prepares dsDNA breaks (DSB) for recombinational DNA repair. Binds to DSBs and unwinds DNA via a highly rapid and processive ATP-dependent bidirectional helicase activity. Unwinds dsDNA until it encounters a Chi (crossover hotspot instigator) sequence from the 3' direction. Cuts ssDNA a few nucleotides 3' to the Chi site. The properties and activities of the enzyme are changed at Chi. The Chi-altered holoenzyme produces a long 3'-ssDNA overhang and facilitates RecA-binding to the ssDNA for homologous DNA recombination and repair. Holoenzyme degrades any linearized DNA that is unable to undergo homologous recombination. In the holoenzyme this subunit has ssDNA-dependent ATPase and 5'-3' helicase activity. When added to pre-assembled RecBC greatly stimulates nuclease activity and augments holoenzyme processivity. Negatively regulates the RecA-loading ability of RecBCD.</text>
</comment>
<dbReference type="GO" id="GO:0016887">
    <property type="term" value="F:ATP hydrolysis activity"/>
    <property type="evidence" value="ECO:0007669"/>
    <property type="project" value="RHEA"/>
</dbReference>
<evidence type="ECO:0000256" key="1">
    <source>
        <dbReference type="ARBA" id="ARBA00022722"/>
    </source>
</evidence>
<dbReference type="GO" id="GO:0017116">
    <property type="term" value="F:single-stranded DNA helicase activity"/>
    <property type="evidence" value="ECO:0007669"/>
    <property type="project" value="TreeGrafter"/>
</dbReference>
<keyword evidence="15" id="KW-1185">Reference proteome</keyword>
<evidence type="ECO:0000256" key="8">
    <source>
        <dbReference type="ARBA" id="ARBA00023125"/>
    </source>
</evidence>
<comment type="similarity">
    <text evidence="11">Belongs to the RecD family.</text>
</comment>
<dbReference type="EC" id="5.6.2.3" evidence="11"/>
<dbReference type="Pfam" id="PF21185">
    <property type="entry name" value="RecD_N"/>
    <property type="match status" value="1"/>
</dbReference>
<evidence type="ECO:0000256" key="11">
    <source>
        <dbReference type="HAMAP-Rule" id="MF_01487"/>
    </source>
</evidence>
<reference evidence="14 15" key="1">
    <citation type="submission" date="2018-11" db="EMBL/GenBank/DDBJ databases">
        <title>Genomic Encyclopedia of Type Strains, Phase IV (KMG-IV): sequencing the most valuable type-strain genomes for metagenomic binning, comparative biology and taxonomic classification.</title>
        <authorList>
            <person name="Goeker M."/>
        </authorList>
    </citation>
    <scope>NUCLEOTIDE SEQUENCE [LARGE SCALE GENOMIC DNA]</scope>
    <source>
        <strain evidence="14 15">DSM 100275</strain>
    </source>
</reference>
<evidence type="ECO:0000256" key="7">
    <source>
        <dbReference type="ARBA" id="ARBA00022840"/>
    </source>
</evidence>
<comment type="catalytic activity">
    <reaction evidence="11">
        <text>ATP + H2O = ADP + phosphate + H(+)</text>
        <dbReference type="Rhea" id="RHEA:13065"/>
        <dbReference type="ChEBI" id="CHEBI:15377"/>
        <dbReference type="ChEBI" id="CHEBI:15378"/>
        <dbReference type="ChEBI" id="CHEBI:30616"/>
        <dbReference type="ChEBI" id="CHEBI:43474"/>
        <dbReference type="ChEBI" id="CHEBI:456216"/>
        <dbReference type="EC" id="5.6.2.3"/>
    </reaction>
</comment>
<dbReference type="CDD" id="cd17933">
    <property type="entry name" value="DEXSc_RecD-like"/>
    <property type="match status" value="1"/>
</dbReference>
<evidence type="ECO:0000256" key="9">
    <source>
        <dbReference type="ARBA" id="ARBA00023204"/>
    </source>
</evidence>
<evidence type="ECO:0000256" key="3">
    <source>
        <dbReference type="ARBA" id="ARBA00022763"/>
    </source>
</evidence>
<evidence type="ECO:0000256" key="4">
    <source>
        <dbReference type="ARBA" id="ARBA00022801"/>
    </source>
</evidence>
<dbReference type="RefSeq" id="WP_123401481.1">
    <property type="nucleotide sequence ID" value="NZ_RJVI01000002.1"/>
</dbReference>
<dbReference type="EMBL" id="RJVI01000002">
    <property type="protein sequence ID" value="ROR32559.1"/>
    <property type="molecule type" value="Genomic_DNA"/>
</dbReference>
<evidence type="ECO:0000256" key="5">
    <source>
        <dbReference type="ARBA" id="ARBA00022806"/>
    </source>
</evidence>
<keyword evidence="4 11" id="KW-0378">Hydrolase</keyword>
<evidence type="ECO:0000256" key="2">
    <source>
        <dbReference type="ARBA" id="ARBA00022741"/>
    </source>
</evidence>
<evidence type="ECO:0000259" key="13">
    <source>
        <dbReference type="Pfam" id="PF21185"/>
    </source>
</evidence>
<feature type="binding site" evidence="11">
    <location>
        <begin position="169"/>
        <end position="176"/>
    </location>
    <ligand>
        <name>ATP</name>
        <dbReference type="ChEBI" id="CHEBI:30616"/>
    </ligand>
</feature>
<dbReference type="GO" id="GO:0008854">
    <property type="term" value="F:exodeoxyribonuclease V activity"/>
    <property type="evidence" value="ECO:0007669"/>
    <property type="project" value="InterPro"/>
</dbReference>
<dbReference type="Proteomes" id="UP000276634">
    <property type="component" value="Unassembled WGS sequence"/>
</dbReference>
<organism evidence="14 15">
    <name type="scientific">Inmirania thermothiophila</name>
    <dbReference type="NCBI Taxonomy" id="1750597"/>
    <lineage>
        <taxon>Bacteria</taxon>
        <taxon>Pseudomonadati</taxon>
        <taxon>Pseudomonadota</taxon>
        <taxon>Gammaproteobacteria</taxon>
        <taxon>Chromatiales</taxon>
        <taxon>Ectothiorhodospiraceae</taxon>
        <taxon>Inmirania</taxon>
    </lineage>
</organism>
<dbReference type="SUPFAM" id="SSF52540">
    <property type="entry name" value="P-loop containing nucleoside triphosphate hydrolases"/>
    <property type="match status" value="2"/>
</dbReference>
<keyword evidence="10 11" id="KW-0413">Isomerase</keyword>
<evidence type="ECO:0000313" key="15">
    <source>
        <dbReference type="Proteomes" id="UP000276634"/>
    </source>
</evidence>
<evidence type="ECO:0000259" key="12">
    <source>
        <dbReference type="Pfam" id="PF13538"/>
    </source>
</evidence>
<keyword evidence="7 11" id="KW-0067">ATP-binding</keyword>
<dbReference type="AlphaFoldDB" id="A0A3N1Y144"/>
<dbReference type="GO" id="GO:0043139">
    <property type="term" value="F:5'-3' DNA helicase activity"/>
    <property type="evidence" value="ECO:0007669"/>
    <property type="project" value="UniProtKB-UniRule"/>
</dbReference>
<dbReference type="GO" id="GO:0005524">
    <property type="term" value="F:ATP binding"/>
    <property type="evidence" value="ECO:0007669"/>
    <property type="project" value="UniProtKB-UniRule"/>
</dbReference>
<name>A0A3N1Y144_9GAMM</name>
<comment type="caution">
    <text evidence="14">The sequence shown here is derived from an EMBL/GenBank/DDBJ whole genome shotgun (WGS) entry which is preliminary data.</text>
</comment>
<dbReference type="Pfam" id="PF13245">
    <property type="entry name" value="AAA_19"/>
    <property type="match status" value="1"/>
</dbReference>
<dbReference type="Gene3D" id="1.10.10.1020">
    <property type="entry name" value="RecBCD complex, subunit RecD, N-terminal domain"/>
    <property type="match status" value="1"/>
</dbReference>
<dbReference type="CDD" id="cd18809">
    <property type="entry name" value="SF1_C_RecD"/>
    <property type="match status" value="1"/>
</dbReference>
<dbReference type="OrthoDB" id="9803432at2"/>
<dbReference type="InterPro" id="IPR041851">
    <property type="entry name" value="RecD_N_sf"/>
</dbReference>
<dbReference type="PANTHER" id="PTHR43788">
    <property type="entry name" value="DNA2/NAM7 HELICASE FAMILY MEMBER"/>
    <property type="match status" value="1"/>
</dbReference>
<dbReference type="PANTHER" id="PTHR43788:SF6">
    <property type="entry name" value="DNA HELICASE B"/>
    <property type="match status" value="1"/>
</dbReference>
<dbReference type="GO" id="GO:0009338">
    <property type="term" value="C:exodeoxyribonuclease V complex"/>
    <property type="evidence" value="ECO:0007669"/>
    <property type="project" value="InterPro"/>
</dbReference>
<evidence type="ECO:0000256" key="6">
    <source>
        <dbReference type="ARBA" id="ARBA00022839"/>
    </source>
</evidence>
<keyword evidence="6 11" id="KW-0269">Exonuclease</keyword>
<keyword evidence="3 11" id="KW-0227">DNA damage</keyword>
<dbReference type="GO" id="GO:0000724">
    <property type="term" value="P:double-strand break repair via homologous recombination"/>
    <property type="evidence" value="ECO:0007669"/>
    <property type="project" value="UniProtKB-UniRule"/>
</dbReference>
<keyword evidence="1 11" id="KW-0540">Nuclease</keyword>
<dbReference type="Gene3D" id="3.40.50.300">
    <property type="entry name" value="P-loop containing nucleotide triphosphate hydrolases"/>
    <property type="match status" value="3"/>
</dbReference>
<keyword evidence="5 11" id="KW-0347">Helicase</keyword>
<dbReference type="NCBIfam" id="TIGR01447">
    <property type="entry name" value="recD"/>
    <property type="match status" value="1"/>
</dbReference>
<comment type="subunit">
    <text evidence="11">Heterotrimer of RecB, RecC and RecD. All subunits contribute to DNA-binding.</text>
</comment>
<gene>
    <name evidence="11" type="primary">recD</name>
    <name evidence="14" type="ORF">EDC57_1761</name>
</gene>
<dbReference type="InterPro" id="IPR006344">
    <property type="entry name" value="RecD"/>
</dbReference>
<keyword evidence="8 11" id="KW-0238">DNA-binding</keyword>
<sequence length="608" mass="64998">MSRLLQRWLDAGRVRDLDVHFARTLGADDDAVAAAFALASQATGLGHVCLDLTALAARGGDAGDWRPPPLAEWTARLRAHPHVGAPGEARPLILDHAGRLYLYRYWAYERRIAERLAALAAPRTDAPEAAWLRRRLEERFPDPPPGATVDWQRVGAAVALLRGLCVLSGGPGTGKTTTMARVLALLAEHRGPRLRVALAAPTGKAAARMQDSVRALRAAGALPAEVAAVLPEEAHTLHRLLGLHPLTRRPRHGPDHPLPHDVVVVDESSMVDVALMARLLDALPPHARLLLLGDKDQLASVEAGSVLADLCGPAPGFTPGFADTLREATGQPVPAGPSPAPGPLQDSIVLLRHSHRFRDDGGIGALARAVQSGDTAAVTAALRARDPAVRWRDTPDLRARDEALARRAPALFEPALARARPGADPLDVLRAYTAWGVLCAHREGPAGARRINRVVEAALAGAGLVPPDRAWYPGRPVMVLGNDYTLRLFNGDIGVVLPDDDGTLRVWFPAPDGGPPRAFAPARLPAHETVYAMTVHKSQGSEFARVLLILPERPTRVLTRELLYTGITRAREAVEVWGPAEVVAAAAATPTRRSSGLRDALWPQAAAQ</sequence>
<protein>
    <recommendedName>
        <fullName evidence="11">RecBCD enzyme subunit RecD</fullName>
        <ecNumber evidence="11">5.6.2.3</ecNumber>
    </recommendedName>
    <alternativeName>
        <fullName evidence="11">DNA 5'-3' helicase subunit RecD</fullName>
    </alternativeName>
    <alternativeName>
        <fullName evidence="11">Exonuclease V subunit RecD</fullName>
        <shortName evidence="11">ExoV subunit RecD</shortName>
    </alternativeName>
    <alternativeName>
        <fullName evidence="11">Helicase/nuclease RecBCD subunit RecD</fullName>
    </alternativeName>
</protein>
<feature type="domain" description="RecBCD enzyme subunit RecD N-terminal" evidence="13">
    <location>
        <begin position="11"/>
        <end position="101"/>
    </location>
</feature>
<dbReference type="InterPro" id="IPR027417">
    <property type="entry name" value="P-loop_NTPase"/>
</dbReference>
<dbReference type="Pfam" id="PF13538">
    <property type="entry name" value="UvrD_C_2"/>
    <property type="match status" value="1"/>
</dbReference>